<name>A0A2A4GYD1_9STAP</name>
<reference evidence="9 10" key="1">
    <citation type="journal article" date="2017" name="PLoS ONE">
        <title>Development of a real-time PCR for detection of Staphylococcus pseudintermedius using a novel automated comparison of whole-genome sequences.</title>
        <authorList>
            <person name="Verstappen K.M."/>
            <person name="Huijbregts L."/>
            <person name="Spaninks M."/>
            <person name="Wagenaar J.A."/>
            <person name="Fluit A.C."/>
            <person name="Duim B."/>
        </authorList>
    </citation>
    <scope>NUCLEOTIDE SEQUENCE [LARGE SCALE GENOMIC DNA]</scope>
    <source>
        <strain evidence="9 10">215070706401-1</strain>
    </source>
</reference>
<evidence type="ECO:0000256" key="5">
    <source>
        <dbReference type="ARBA" id="ARBA00023088"/>
    </source>
</evidence>
<keyword evidence="3" id="KW-0964">Secreted</keyword>
<evidence type="ECO:0000256" key="2">
    <source>
        <dbReference type="ARBA" id="ARBA00022512"/>
    </source>
</evidence>
<keyword evidence="5" id="KW-0572">Peptidoglycan-anchor</keyword>
<proteinExistence type="predicted"/>
<feature type="domain" description="Gram-positive cocci surface proteins LPxTG" evidence="8">
    <location>
        <begin position="188"/>
        <end position="220"/>
    </location>
</feature>
<dbReference type="EMBL" id="MWUU01000004">
    <property type="protein sequence ID" value="PCF56064.1"/>
    <property type="molecule type" value="Genomic_DNA"/>
</dbReference>
<dbReference type="NCBIfam" id="TIGR01167">
    <property type="entry name" value="LPXTG_anchor"/>
    <property type="match status" value="1"/>
</dbReference>
<evidence type="ECO:0000256" key="1">
    <source>
        <dbReference type="ARBA" id="ARBA00004168"/>
    </source>
</evidence>
<gene>
    <name evidence="9" type="ORF">B5C08_03810</name>
</gene>
<evidence type="ECO:0000256" key="4">
    <source>
        <dbReference type="ARBA" id="ARBA00022729"/>
    </source>
</evidence>
<organism evidence="9 10">
    <name type="scientific">Staphylococcus delphini</name>
    <dbReference type="NCBI Taxonomy" id="53344"/>
    <lineage>
        <taxon>Bacteria</taxon>
        <taxon>Bacillati</taxon>
        <taxon>Bacillota</taxon>
        <taxon>Bacilli</taxon>
        <taxon>Bacillales</taxon>
        <taxon>Staphylococcaceae</taxon>
        <taxon>Staphylococcus</taxon>
        <taxon>Staphylococcus intermedius group</taxon>
    </lineage>
</organism>
<evidence type="ECO:0000256" key="7">
    <source>
        <dbReference type="SAM" id="SignalP"/>
    </source>
</evidence>
<dbReference type="RefSeq" id="WP_096592157.1">
    <property type="nucleotide sequence ID" value="NZ_MWRM01000002.1"/>
</dbReference>
<comment type="subcellular location">
    <subcellularLocation>
        <location evidence="1">Secreted</location>
        <location evidence="1">Cell wall</location>
        <topology evidence="1">Peptidoglycan-anchor</topology>
    </subcellularLocation>
</comment>
<protein>
    <submittedName>
        <fullName evidence="9">Peptidase</fullName>
    </submittedName>
</protein>
<sequence>MKKTIAVLGLGLLATFFVSNESYAAETTQNNTSSSETNHNSDQAPLDHYIRKADGTLVEPNVYPHKDYVENEGALPEFKFQVDSKKDSSNSNQAPLDHYIRKADGTLVEPNVYPHKDYVENEGPLPEFKFMYADKQNHHDPQSKNNKDKQRANNSDKKHNDQPSHPKAVTPAVQHDKAVTSNATVKALPNTGESDKTTQLPIILSLLSVGILVLLKARNK</sequence>
<feature type="chain" id="PRO_5012065228" evidence="7">
    <location>
        <begin position="25"/>
        <end position="220"/>
    </location>
</feature>
<evidence type="ECO:0000313" key="9">
    <source>
        <dbReference type="EMBL" id="PCF56064.1"/>
    </source>
</evidence>
<feature type="compositionally biased region" description="Basic and acidic residues" evidence="6">
    <location>
        <begin position="136"/>
        <end position="164"/>
    </location>
</feature>
<dbReference type="Proteomes" id="UP000218335">
    <property type="component" value="Unassembled WGS sequence"/>
</dbReference>
<keyword evidence="4 7" id="KW-0732">Signal</keyword>
<feature type="signal peptide" evidence="7">
    <location>
        <begin position="1"/>
        <end position="24"/>
    </location>
</feature>
<accession>A0A2A4GYD1</accession>
<keyword evidence="2" id="KW-0134">Cell wall</keyword>
<evidence type="ECO:0000256" key="3">
    <source>
        <dbReference type="ARBA" id="ARBA00022525"/>
    </source>
</evidence>
<dbReference type="AlphaFoldDB" id="A0A2A4GYD1"/>
<dbReference type="InterPro" id="IPR019931">
    <property type="entry name" value="LPXTG_anchor"/>
</dbReference>
<dbReference type="PROSITE" id="PS50847">
    <property type="entry name" value="GRAM_POS_ANCHORING"/>
    <property type="match status" value="1"/>
</dbReference>
<evidence type="ECO:0000256" key="6">
    <source>
        <dbReference type="SAM" id="MobiDB-lite"/>
    </source>
</evidence>
<evidence type="ECO:0000313" key="10">
    <source>
        <dbReference type="Proteomes" id="UP000218335"/>
    </source>
</evidence>
<comment type="caution">
    <text evidence="9">The sequence shown here is derived from an EMBL/GenBank/DDBJ whole genome shotgun (WGS) entry which is preliminary data.</text>
</comment>
<evidence type="ECO:0000259" key="8">
    <source>
        <dbReference type="PROSITE" id="PS50847"/>
    </source>
</evidence>
<feature type="region of interest" description="Disordered" evidence="6">
    <location>
        <begin position="136"/>
        <end position="195"/>
    </location>
</feature>